<protein>
    <submittedName>
        <fullName evidence="2">Uncharacterized protein</fullName>
    </submittedName>
</protein>
<keyword evidence="3" id="KW-1185">Reference proteome</keyword>
<dbReference type="InterPro" id="IPR049245">
    <property type="entry name" value="DUF6880"/>
</dbReference>
<dbReference type="RefSeq" id="WP_150961552.1">
    <property type="nucleotide sequence ID" value="NZ_VZZJ01000002.1"/>
</dbReference>
<evidence type="ECO:0000313" key="3">
    <source>
        <dbReference type="Proteomes" id="UP000441523"/>
    </source>
</evidence>
<sequence length="511" mass="54706">MARRAAAKPAASTVETPAGAPGTPAAAAVPGRRKGARRTTPSPETLAALGPERMIDLILGETARNPAFKKIVSAALAALQGPEAVAAIVDRRLAALEGARGYIDWQKRRAFTADLDATVSVVLDALRPLDAGAALDRLVRFLAGADAVLNRVDDSLGITQGVYERAAEAAVEIAGSLPAAEAARFALGLVPRIAAEPDGAFGVVLTDLIPRLGAASLAELDAALAGAEVPEAAGRAPEWQGRYRRSRLIRIRQDLADRRGDADAFIALEHEAAPGRPDRVAVAERLLGAGRAAEALDWLRRPAPKARVTTRADLIAGVPDPDVPDRARIVAEIRALEALGRREEAQALRWGRFAETLDREMLRDYLAKLPDFEDDAALERAFALAATHPQPYRALGFLVGWPHLPGAARLVRARRASWEGERYAVLAPAAEALEEAFPEEAAHLYRCLIDDILARGRAHAYGHAARYLAQLDALGRRLAPGRLEPEQAAYREALRRAHGRKTGFWSLVAGA</sequence>
<gene>
    <name evidence="2" type="ORF">F6X51_02095</name>
</gene>
<dbReference type="Proteomes" id="UP000441523">
    <property type="component" value="Unassembled WGS sequence"/>
</dbReference>
<dbReference type="AlphaFoldDB" id="A0A6N6MWR6"/>
<feature type="compositionally biased region" description="Low complexity" evidence="1">
    <location>
        <begin position="7"/>
        <end position="28"/>
    </location>
</feature>
<accession>A0A6N6MWR6</accession>
<evidence type="ECO:0000313" key="2">
    <source>
        <dbReference type="EMBL" id="KAB1075501.1"/>
    </source>
</evidence>
<comment type="caution">
    <text evidence="2">The sequence shown here is derived from an EMBL/GenBank/DDBJ whole genome shotgun (WGS) entry which is preliminary data.</text>
</comment>
<reference evidence="2 3" key="1">
    <citation type="submission" date="2019-09" db="EMBL/GenBank/DDBJ databases">
        <title>YIM 132548 draft genome.</title>
        <authorList>
            <person name="Jiang L."/>
        </authorList>
    </citation>
    <scope>NUCLEOTIDE SEQUENCE [LARGE SCALE GENOMIC DNA]</scope>
    <source>
        <strain evidence="2 3">YIM 132548</strain>
    </source>
</reference>
<evidence type="ECO:0000256" key="1">
    <source>
        <dbReference type="SAM" id="MobiDB-lite"/>
    </source>
</evidence>
<dbReference type="EMBL" id="VZZJ01000002">
    <property type="protein sequence ID" value="KAB1075501.1"/>
    <property type="molecule type" value="Genomic_DNA"/>
</dbReference>
<feature type="region of interest" description="Disordered" evidence="1">
    <location>
        <begin position="1"/>
        <end position="44"/>
    </location>
</feature>
<proteinExistence type="predicted"/>
<organism evidence="2 3">
    <name type="scientific">Methylobacterium planeticum</name>
    <dbReference type="NCBI Taxonomy" id="2615211"/>
    <lineage>
        <taxon>Bacteria</taxon>
        <taxon>Pseudomonadati</taxon>
        <taxon>Pseudomonadota</taxon>
        <taxon>Alphaproteobacteria</taxon>
        <taxon>Hyphomicrobiales</taxon>
        <taxon>Methylobacteriaceae</taxon>
        <taxon>Methylobacterium</taxon>
    </lineage>
</organism>
<name>A0A6N6MWR6_9HYPH</name>
<dbReference type="Pfam" id="PF21810">
    <property type="entry name" value="DUF6880"/>
    <property type="match status" value="1"/>
</dbReference>